<dbReference type="AlphaFoldDB" id="A0A916LC93"/>
<dbReference type="InterPro" id="IPR008988">
    <property type="entry name" value="Transcriptional_repressor_C"/>
</dbReference>
<organism evidence="2 3">
    <name type="scientific">Mycobacterium tuberculosis</name>
    <dbReference type="NCBI Taxonomy" id="1773"/>
    <lineage>
        <taxon>Bacteria</taxon>
        <taxon>Bacillati</taxon>
        <taxon>Actinomycetota</taxon>
        <taxon>Actinomycetes</taxon>
        <taxon>Mycobacteriales</taxon>
        <taxon>Mycobacteriaceae</taxon>
        <taxon>Mycobacterium</taxon>
        <taxon>Mycobacterium tuberculosis complex</taxon>
    </lineage>
</organism>
<protein>
    <submittedName>
        <fullName evidence="2">Biotin-protein ligase</fullName>
    </submittedName>
</protein>
<sequence>MRVELPGGQDVVGIARDIDDQGRLCLDVGGRTVVVSAGDVVHLR</sequence>
<evidence type="ECO:0000259" key="1">
    <source>
        <dbReference type="Pfam" id="PF02237"/>
    </source>
</evidence>
<reference evidence="3" key="1">
    <citation type="submission" date="2015-03" db="EMBL/GenBank/DDBJ databases">
        <authorList>
            <consortium name="Pathogen Informatics"/>
        </authorList>
    </citation>
    <scope>NUCLEOTIDE SEQUENCE [LARGE SCALE GENOMIC DNA]</scope>
    <source>
        <strain evidence="3">N09902308</strain>
    </source>
</reference>
<dbReference type="InterPro" id="IPR003142">
    <property type="entry name" value="BPL_C"/>
</dbReference>
<dbReference type="EMBL" id="CSBK01001420">
    <property type="protein sequence ID" value="COY64590.1"/>
    <property type="molecule type" value="Genomic_DNA"/>
</dbReference>
<feature type="domain" description="Biotin protein ligase C-terminal" evidence="1">
    <location>
        <begin position="2"/>
        <end position="42"/>
    </location>
</feature>
<dbReference type="GO" id="GO:0016874">
    <property type="term" value="F:ligase activity"/>
    <property type="evidence" value="ECO:0007669"/>
    <property type="project" value="UniProtKB-KW"/>
</dbReference>
<dbReference type="SUPFAM" id="SSF50037">
    <property type="entry name" value="C-terminal domain of transcriptional repressors"/>
    <property type="match status" value="1"/>
</dbReference>
<dbReference type="Pfam" id="PF02237">
    <property type="entry name" value="BPL_C"/>
    <property type="match status" value="1"/>
</dbReference>
<evidence type="ECO:0000313" key="2">
    <source>
        <dbReference type="EMBL" id="COY64590.1"/>
    </source>
</evidence>
<evidence type="ECO:0000313" key="3">
    <source>
        <dbReference type="Proteomes" id="UP000039021"/>
    </source>
</evidence>
<dbReference type="Proteomes" id="UP000039021">
    <property type="component" value="Unassembled WGS sequence"/>
</dbReference>
<dbReference type="Gene3D" id="2.30.30.100">
    <property type="match status" value="1"/>
</dbReference>
<proteinExistence type="predicted"/>
<comment type="caution">
    <text evidence="2">The sequence shown here is derived from an EMBL/GenBank/DDBJ whole genome shotgun (WGS) entry which is preliminary data.</text>
</comment>
<accession>A0A916LC93</accession>
<keyword evidence="2" id="KW-0436">Ligase</keyword>
<name>A0A916LC93_MYCTX</name>
<gene>
    <name evidence="2" type="ORF">ERS007739_02920</name>
</gene>